<dbReference type="InterPro" id="IPR025280">
    <property type="entry name" value="SNIPE"/>
</dbReference>
<evidence type="ECO:0000259" key="2">
    <source>
        <dbReference type="SMART" id="SM00974"/>
    </source>
</evidence>
<dbReference type="AlphaFoldDB" id="G5SML5"/>
<reference evidence="3 4" key="1">
    <citation type="submission" date="2011-03" db="EMBL/GenBank/DDBJ databases">
        <authorList>
            <person name="Weinstock G."/>
            <person name="Sodergren E."/>
            <person name="Clifton S."/>
            <person name="Fulton L."/>
            <person name="Fulton B."/>
            <person name="Courtney L."/>
            <person name="Fronick C."/>
            <person name="Harrison M."/>
            <person name="Strong C."/>
            <person name="Farmer C."/>
            <person name="Delahaunty K."/>
            <person name="Markovic C."/>
            <person name="Hall O."/>
            <person name="Minx P."/>
            <person name="Tomlinson C."/>
            <person name="Mitreva M."/>
            <person name="Hou S."/>
            <person name="Chen J."/>
            <person name="Wollam A."/>
            <person name="Pepin K.H."/>
            <person name="Johnson M."/>
            <person name="Bhonagiri V."/>
            <person name="Zhang X."/>
            <person name="Suruliraj S."/>
            <person name="Warren W."/>
            <person name="Chinwalla A."/>
            <person name="Mardis E.R."/>
            <person name="Wilson R.K."/>
        </authorList>
    </citation>
    <scope>NUCLEOTIDE SEQUENCE [LARGE SCALE GENOMIC DNA]</scope>
    <source>
        <strain evidence="3 4">YIT 11840</strain>
    </source>
</reference>
<dbReference type="EMBL" id="AFFY01000006">
    <property type="protein sequence ID" value="EHH01567.1"/>
    <property type="molecule type" value="Genomic_DNA"/>
</dbReference>
<sequence length="465" mass="54875">MGLLDFLKHKELTEIALLKKDIESAKEKEEKLFSEITNLQSRCSELSQYEKIADIEREKERTLSFIQEQNTKFEQDKQQYINEIDSLKDKIISLSEEIEQKKSQIVELDETILLQEFGMYSPIYDFASSEMYKDRLDAIRTEQKNMILYKTAATCSEVWTVNGSEAQGRVMTNQNIKQILRCFNDECDMLISKVKFNNIAAFIEKIRKSYEALNRMNTKNAVSISYEYLELKVQELQLAYEYAVKKQEEKEEQRRIREQMREEARLQREIEETRKDIEKEQKHYTNALVKLNKQIEFCSELEKEVLLEKKEEIERHLSDLDIAIKDIDYREANKRAGYVYIISNIGSFGENIYKIGMTRRLDPMERVDELGDASVPFKFDVHAMIFSDDAPSLETALHHAFENKKVNMINGRREFFNVTLEEIEEVVKANYDKTVEFVKHPQAEQYRESQKIINLINNNLKTSNL</sequence>
<gene>
    <name evidence="3" type="ORF">HMPREF9441_00590</name>
</gene>
<protein>
    <recommendedName>
        <fullName evidence="2">Bacteriophage T5 Orf172 DNA-binding domain-containing protein</fullName>
    </recommendedName>
</protein>
<dbReference type="eggNOG" id="COG0172">
    <property type="taxonomic scope" value="Bacteria"/>
</dbReference>
<dbReference type="RefSeq" id="WP_008617618.1">
    <property type="nucleotide sequence ID" value="NZ_JH376582.1"/>
</dbReference>
<evidence type="ECO:0000313" key="3">
    <source>
        <dbReference type="EMBL" id="EHH01567.1"/>
    </source>
</evidence>
<dbReference type="Proteomes" id="UP000003598">
    <property type="component" value="Unassembled WGS sequence"/>
</dbReference>
<dbReference type="Pfam" id="PF13455">
    <property type="entry name" value="MUG113"/>
    <property type="match status" value="1"/>
</dbReference>
<dbReference type="GeneID" id="93556321"/>
<dbReference type="InterPro" id="IPR018306">
    <property type="entry name" value="Phage_T5_Orf172_DNA-bd"/>
</dbReference>
<dbReference type="PATRIC" id="fig|762968.3.peg.523"/>
<dbReference type="OrthoDB" id="9811665at2"/>
<feature type="coiled-coil region" evidence="1">
    <location>
        <begin position="242"/>
        <end position="294"/>
    </location>
</feature>
<comment type="caution">
    <text evidence="3">The sequence shown here is derived from an EMBL/GenBank/DDBJ whole genome shotgun (WGS) entry which is preliminary data.</text>
</comment>
<evidence type="ECO:0000256" key="1">
    <source>
        <dbReference type="SAM" id="Coils"/>
    </source>
</evidence>
<keyword evidence="1" id="KW-0175">Coiled coil</keyword>
<accession>G5SML5</accession>
<feature type="coiled-coil region" evidence="1">
    <location>
        <begin position="8"/>
        <end position="111"/>
    </location>
</feature>
<dbReference type="STRING" id="762968.HMPREF9441_00590"/>
<dbReference type="HOGENOM" id="CLU_024787_2_1_10"/>
<dbReference type="Pfam" id="PF13250">
    <property type="entry name" value="SNIPE"/>
    <property type="match status" value="1"/>
</dbReference>
<keyword evidence="4" id="KW-1185">Reference proteome</keyword>
<proteinExistence type="predicted"/>
<evidence type="ECO:0000313" key="4">
    <source>
        <dbReference type="Proteomes" id="UP000003598"/>
    </source>
</evidence>
<name>G5SML5_9BACT</name>
<feature type="domain" description="Bacteriophage T5 Orf172 DNA-binding" evidence="2">
    <location>
        <begin position="347"/>
        <end position="430"/>
    </location>
</feature>
<dbReference type="SMART" id="SM00974">
    <property type="entry name" value="T5orf172"/>
    <property type="match status" value="1"/>
</dbReference>
<organism evidence="3 4">
    <name type="scientific">Paraprevotella clara YIT 11840</name>
    <dbReference type="NCBI Taxonomy" id="762968"/>
    <lineage>
        <taxon>Bacteria</taxon>
        <taxon>Pseudomonadati</taxon>
        <taxon>Bacteroidota</taxon>
        <taxon>Bacteroidia</taxon>
        <taxon>Bacteroidales</taxon>
        <taxon>Prevotellaceae</taxon>
        <taxon>Paraprevotella</taxon>
    </lineage>
</organism>